<reference evidence="2" key="1">
    <citation type="submission" date="2016-10" db="EMBL/GenBank/DDBJ databases">
        <title>Sequence of Gallionella enrichment culture.</title>
        <authorList>
            <person name="Poehlein A."/>
            <person name="Muehling M."/>
            <person name="Daniel R."/>
        </authorList>
    </citation>
    <scope>NUCLEOTIDE SEQUENCE</scope>
</reference>
<accession>A0A1J5RD96</accession>
<evidence type="ECO:0000313" key="2">
    <source>
        <dbReference type="EMBL" id="OIQ90084.1"/>
    </source>
</evidence>
<comment type="caution">
    <text evidence="2">The sequence shown here is derived from an EMBL/GenBank/DDBJ whole genome shotgun (WGS) entry which is preliminary data.</text>
</comment>
<gene>
    <name evidence="2" type="ORF">GALL_279940</name>
</gene>
<protein>
    <submittedName>
        <fullName evidence="2">Uncharacterized protein</fullName>
    </submittedName>
</protein>
<feature type="region of interest" description="Disordered" evidence="1">
    <location>
        <begin position="28"/>
        <end position="50"/>
    </location>
</feature>
<sequence length="50" mass="5573">MSLMNRTVLAILLLKPYSASQVPAMSPIGTPMAKEMQSRNRLPTKAFRKP</sequence>
<evidence type="ECO:0000256" key="1">
    <source>
        <dbReference type="SAM" id="MobiDB-lite"/>
    </source>
</evidence>
<organism evidence="2">
    <name type="scientific">mine drainage metagenome</name>
    <dbReference type="NCBI Taxonomy" id="410659"/>
    <lineage>
        <taxon>unclassified sequences</taxon>
        <taxon>metagenomes</taxon>
        <taxon>ecological metagenomes</taxon>
    </lineage>
</organism>
<proteinExistence type="predicted"/>
<dbReference type="AlphaFoldDB" id="A0A1J5RD96"/>
<dbReference type="EMBL" id="MLJW01000304">
    <property type="protein sequence ID" value="OIQ90084.1"/>
    <property type="molecule type" value="Genomic_DNA"/>
</dbReference>
<name>A0A1J5RD96_9ZZZZ</name>